<evidence type="ECO:0000256" key="1">
    <source>
        <dbReference type="ARBA" id="ARBA00022741"/>
    </source>
</evidence>
<dbReference type="GeneID" id="103519777"/>
<dbReference type="STRING" id="121845.A0A1S3DJM1"/>
<dbReference type="SMART" id="SM00175">
    <property type="entry name" value="RAB"/>
    <property type="match status" value="1"/>
</dbReference>
<dbReference type="Gene3D" id="3.40.50.300">
    <property type="entry name" value="P-loop containing nucleotide triphosphate hydrolases"/>
    <property type="match status" value="1"/>
</dbReference>
<dbReference type="SUPFAM" id="SSF52540">
    <property type="entry name" value="P-loop containing nucleoside triphosphate hydrolases"/>
    <property type="match status" value="1"/>
</dbReference>
<dbReference type="Proteomes" id="UP000079169">
    <property type="component" value="Unplaced"/>
</dbReference>
<dbReference type="Pfam" id="PF00071">
    <property type="entry name" value="Ras"/>
    <property type="match status" value="1"/>
</dbReference>
<organism evidence="3 4">
    <name type="scientific">Diaphorina citri</name>
    <name type="common">Asian citrus psyllid</name>
    <dbReference type="NCBI Taxonomy" id="121845"/>
    <lineage>
        <taxon>Eukaryota</taxon>
        <taxon>Metazoa</taxon>
        <taxon>Ecdysozoa</taxon>
        <taxon>Arthropoda</taxon>
        <taxon>Hexapoda</taxon>
        <taxon>Insecta</taxon>
        <taxon>Pterygota</taxon>
        <taxon>Neoptera</taxon>
        <taxon>Paraneoptera</taxon>
        <taxon>Hemiptera</taxon>
        <taxon>Sternorrhyncha</taxon>
        <taxon>Psylloidea</taxon>
        <taxon>Psyllidae</taxon>
        <taxon>Diaphorininae</taxon>
        <taxon>Diaphorina</taxon>
    </lineage>
</organism>
<evidence type="ECO:0000313" key="4">
    <source>
        <dbReference type="RefSeq" id="XP_008483084.1"/>
    </source>
</evidence>
<name>A0A1S3DJM1_DIACI</name>
<dbReference type="InterPro" id="IPR005225">
    <property type="entry name" value="Small_GTP-bd"/>
</dbReference>
<accession>A0A1S3DJM1</accession>
<dbReference type="AlphaFoldDB" id="A0A1S3DJM1"/>
<evidence type="ECO:0000313" key="3">
    <source>
        <dbReference type="Proteomes" id="UP000079169"/>
    </source>
</evidence>
<sequence length="217" mass="24488">MALLEKVRILILGDSGVGKTSLTHLISHNECLANANSTIGCNIEVKLHEYKEGTQDQKTYFIELWDIGGRPCYQNTRNMFYNCVHGIILVHDLTNKKSQENLSKWLIEVMNSHNDFDHSQDEFDPESFVGTSKIPILVIGTKCDLVKDSNLTRRVSSMADECGAEEIILNCLMAKSLAAGTGAAVKMTRFFDKVIQAKFYTEKNNSWVYSSPKYYCD</sequence>
<dbReference type="PROSITE" id="PS51419">
    <property type="entry name" value="RAB"/>
    <property type="match status" value="1"/>
</dbReference>
<dbReference type="NCBIfam" id="TIGR00231">
    <property type="entry name" value="small_GTP"/>
    <property type="match status" value="1"/>
</dbReference>
<dbReference type="SMART" id="SM00174">
    <property type="entry name" value="RHO"/>
    <property type="match status" value="1"/>
</dbReference>
<dbReference type="InterPro" id="IPR001806">
    <property type="entry name" value="Small_GTPase"/>
</dbReference>
<dbReference type="InterPro" id="IPR027417">
    <property type="entry name" value="P-loop_NTPase"/>
</dbReference>
<dbReference type="PROSITE" id="PS00675">
    <property type="entry name" value="SIGMA54_INTERACT_1"/>
    <property type="match status" value="1"/>
</dbReference>
<keyword evidence="3" id="KW-1185">Reference proteome</keyword>
<dbReference type="GO" id="GO:0003924">
    <property type="term" value="F:GTPase activity"/>
    <property type="evidence" value="ECO:0007669"/>
    <property type="project" value="InterPro"/>
</dbReference>
<keyword evidence="1" id="KW-0547">Nucleotide-binding</keyword>
<dbReference type="KEGG" id="dci:103519777"/>
<dbReference type="GO" id="GO:0005525">
    <property type="term" value="F:GTP binding"/>
    <property type="evidence" value="ECO:0007669"/>
    <property type="project" value="UniProtKB-KW"/>
</dbReference>
<dbReference type="PRINTS" id="PR00449">
    <property type="entry name" value="RASTRNSFRMNG"/>
</dbReference>
<dbReference type="InterPro" id="IPR025662">
    <property type="entry name" value="Sigma_54_int_dom_ATP-bd_1"/>
</dbReference>
<gene>
    <name evidence="4" type="primary">LOC103519777</name>
</gene>
<dbReference type="PANTHER" id="PTHR24073">
    <property type="entry name" value="DRAB5-RELATED"/>
    <property type="match status" value="1"/>
</dbReference>
<evidence type="ECO:0000256" key="2">
    <source>
        <dbReference type="ARBA" id="ARBA00023134"/>
    </source>
</evidence>
<dbReference type="SMART" id="SM00173">
    <property type="entry name" value="RAS"/>
    <property type="match status" value="1"/>
</dbReference>
<dbReference type="OMA" id="HIRFDME"/>
<dbReference type="PaxDb" id="121845-A0A1S3DJM1"/>
<protein>
    <submittedName>
        <fullName evidence="4">Rab-like protein 3</fullName>
    </submittedName>
</protein>
<keyword evidence="2" id="KW-0342">GTP-binding</keyword>
<reference evidence="4" key="1">
    <citation type="submission" date="2025-08" db="UniProtKB">
        <authorList>
            <consortium name="RefSeq"/>
        </authorList>
    </citation>
    <scope>IDENTIFICATION</scope>
</reference>
<proteinExistence type="predicted"/>
<dbReference type="RefSeq" id="XP_008483084.1">
    <property type="nucleotide sequence ID" value="XM_008484862.3"/>
</dbReference>